<evidence type="ECO:0000259" key="8">
    <source>
        <dbReference type="Pfam" id="PF00590"/>
    </source>
</evidence>
<dbReference type="GO" id="GO:0009236">
    <property type="term" value="P:cobalamin biosynthetic process"/>
    <property type="evidence" value="ECO:0007669"/>
    <property type="project" value="UniProtKB-UniPathway"/>
</dbReference>
<keyword evidence="6" id="KW-0949">S-adenosyl-L-methionine</keyword>
<dbReference type="InterPro" id="IPR014776">
    <property type="entry name" value="4pyrrole_Mease_sub2"/>
</dbReference>
<dbReference type="EC" id="2.1.1.-" evidence="9"/>
<comment type="similarity">
    <text evidence="2">Belongs to the precorrin methyltransferase family.</text>
</comment>
<dbReference type="PROSITE" id="PS00839">
    <property type="entry name" value="SUMT_1"/>
    <property type="match status" value="1"/>
</dbReference>
<dbReference type="PANTHER" id="PTHR45790:SF4">
    <property type="entry name" value="COBALT-PRECORRIN-4 C(11)-METHYLTRANSFERASE"/>
    <property type="match status" value="1"/>
</dbReference>
<dbReference type="Pfam" id="PF00590">
    <property type="entry name" value="TP_methylase"/>
    <property type="match status" value="1"/>
</dbReference>
<gene>
    <name evidence="9" type="primary">cbiF</name>
    <name evidence="9" type="ORF">ERS852502_00428</name>
</gene>
<dbReference type="PANTHER" id="PTHR45790">
    <property type="entry name" value="SIROHEME SYNTHASE-RELATED"/>
    <property type="match status" value="1"/>
</dbReference>
<evidence type="ECO:0000256" key="3">
    <source>
        <dbReference type="ARBA" id="ARBA00022573"/>
    </source>
</evidence>
<dbReference type="InterPro" id="IPR000878">
    <property type="entry name" value="4pyrrol_Mease"/>
</dbReference>
<reference evidence="9 10" key="1">
    <citation type="submission" date="2015-09" db="EMBL/GenBank/DDBJ databases">
        <authorList>
            <consortium name="Pathogen Informatics"/>
        </authorList>
    </citation>
    <scope>NUCLEOTIDE SEQUENCE [LARGE SCALE GENOMIC DNA]</scope>
    <source>
        <strain evidence="9 10">2789STDY5834889</strain>
    </source>
</reference>
<dbReference type="RefSeq" id="WP_020437142.1">
    <property type="nucleotide sequence ID" value="NZ_CZBX01000002.1"/>
</dbReference>
<keyword evidence="4 9" id="KW-0489">Methyltransferase</keyword>
<dbReference type="SUPFAM" id="SSF53790">
    <property type="entry name" value="Tetrapyrrole methylase"/>
    <property type="match status" value="1"/>
</dbReference>
<dbReference type="GO" id="GO:0032259">
    <property type="term" value="P:methylation"/>
    <property type="evidence" value="ECO:0007669"/>
    <property type="project" value="UniProtKB-KW"/>
</dbReference>
<proteinExistence type="inferred from homology"/>
<feature type="compositionally biased region" description="Basic and acidic residues" evidence="7">
    <location>
        <begin position="267"/>
        <end position="276"/>
    </location>
</feature>
<keyword evidence="5 9" id="KW-0808">Transferase</keyword>
<dbReference type="UniPathway" id="UPA00148"/>
<sequence>MITFVGAGPGAEDLITVRGQRLLKEADIVIYAGSLVNPGLLKLCKEKCEIYNSAKMTLEEVLEVMVKGYGDGKEIVRLHTGDPCLYGAIREQMDELKKLEIPYEDCPGVSSFCGAAAALEAEYTLPGISQSVVITRMAGRTPVPEKESVRSFAAHQATMVLFLSTGLLKELSAELIEGGYSEDTPAAIVYKATWPEQKVLRCTVGTLEQTAREADVTKTALIVVGEVLDGTYERSKLYDPTFTTEFRQASCSKKELGQTGENQSTEMRQEAEGQSK</sequence>
<evidence type="ECO:0000313" key="10">
    <source>
        <dbReference type="Proteomes" id="UP000078383"/>
    </source>
</evidence>
<dbReference type="AlphaFoldDB" id="A0A174RUS6"/>
<feature type="domain" description="Tetrapyrrole methylase" evidence="8">
    <location>
        <begin position="1"/>
        <end position="207"/>
    </location>
</feature>
<keyword evidence="3" id="KW-0169">Cobalamin biosynthesis</keyword>
<evidence type="ECO:0000256" key="6">
    <source>
        <dbReference type="ARBA" id="ARBA00022691"/>
    </source>
</evidence>
<comment type="pathway">
    <text evidence="1">Cofactor biosynthesis; adenosylcobalamin biosynthesis.</text>
</comment>
<evidence type="ECO:0000256" key="2">
    <source>
        <dbReference type="ARBA" id="ARBA00005879"/>
    </source>
</evidence>
<dbReference type="CDD" id="cd11641">
    <property type="entry name" value="Precorrin-4_C11-MT"/>
    <property type="match status" value="1"/>
</dbReference>
<dbReference type="InterPro" id="IPR050161">
    <property type="entry name" value="Siro_Cobalamin_biosynth"/>
</dbReference>
<dbReference type="InterPro" id="IPR006362">
    <property type="entry name" value="Cbl_synth_CobM/CibF"/>
</dbReference>
<dbReference type="GO" id="GO:0046026">
    <property type="term" value="F:precorrin-4 C11-methyltransferase activity"/>
    <property type="evidence" value="ECO:0007669"/>
    <property type="project" value="InterPro"/>
</dbReference>
<name>A0A174RUS6_9FIRM</name>
<dbReference type="Gene3D" id="3.30.950.10">
    <property type="entry name" value="Methyltransferase, Cobalt-precorrin-4 Transmethylase, Domain 2"/>
    <property type="match status" value="1"/>
</dbReference>
<dbReference type="InterPro" id="IPR003043">
    <property type="entry name" value="Uropor_MeTrfase_CS"/>
</dbReference>
<evidence type="ECO:0000256" key="1">
    <source>
        <dbReference type="ARBA" id="ARBA00004953"/>
    </source>
</evidence>
<dbReference type="NCBIfam" id="TIGR01465">
    <property type="entry name" value="cobM_cbiF"/>
    <property type="match status" value="1"/>
</dbReference>
<organism evidence="9 10">
    <name type="scientific">[Ruminococcus] torques</name>
    <dbReference type="NCBI Taxonomy" id="33039"/>
    <lineage>
        <taxon>Bacteria</taxon>
        <taxon>Bacillati</taxon>
        <taxon>Bacillota</taxon>
        <taxon>Clostridia</taxon>
        <taxon>Lachnospirales</taxon>
        <taxon>Lachnospiraceae</taxon>
        <taxon>Mediterraneibacter</taxon>
    </lineage>
</organism>
<dbReference type="OrthoDB" id="9815856at2"/>
<dbReference type="InterPro" id="IPR035996">
    <property type="entry name" value="4pyrrol_Methylase_sf"/>
</dbReference>
<dbReference type="Proteomes" id="UP000078383">
    <property type="component" value="Unassembled WGS sequence"/>
</dbReference>
<dbReference type="Gene3D" id="3.40.1010.10">
    <property type="entry name" value="Cobalt-precorrin-4 Transmethylase, Domain 1"/>
    <property type="match status" value="1"/>
</dbReference>
<dbReference type="EMBL" id="CZBX01000002">
    <property type="protein sequence ID" value="CUQ82160.1"/>
    <property type="molecule type" value="Genomic_DNA"/>
</dbReference>
<feature type="region of interest" description="Disordered" evidence="7">
    <location>
        <begin position="251"/>
        <end position="276"/>
    </location>
</feature>
<protein>
    <submittedName>
        <fullName evidence="9">Cobalt-precorrin-4 C(11)-methyltransferase</fullName>
        <ecNumber evidence="9">2.1.1.-</ecNumber>
    </submittedName>
</protein>
<dbReference type="InterPro" id="IPR014777">
    <property type="entry name" value="4pyrrole_Mease_sub1"/>
</dbReference>
<evidence type="ECO:0000256" key="7">
    <source>
        <dbReference type="SAM" id="MobiDB-lite"/>
    </source>
</evidence>
<evidence type="ECO:0000256" key="4">
    <source>
        <dbReference type="ARBA" id="ARBA00022603"/>
    </source>
</evidence>
<evidence type="ECO:0000313" key="9">
    <source>
        <dbReference type="EMBL" id="CUQ82160.1"/>
    </source>
</evidence>
<accession>A0A174RUS6</accession>
<evidence type="ECO:0000256" key="5">
    <source>
        <dbReference type="ARBA" id="ARBA00022679"/>
    </source>
</evidence>